<dbReference type="EMBL" id="QGTR01000005">
    <property type="protein sequence ID" value="PWV98091.1"/>
    <property type="molecule type" value="Genomic_DNA"/>
</dbReference>
<evidence type="ECO:0000256" key="1">
    <source>
        <dbReference type="SAM" id="Phobius"/>
    </source>
</evidence>
<keyword evidence="1" id="KW-0812">Transmembrane</keyword>
<sequence>MRLETVRGTSMRNAPPRTTVLKRLRRIVHYALKTLTLLLIGIVALGLIGFFRFTDRIATLSVPADTGSVEAIVALTGGYQRIDQALELLEDGIGQRLLISGVNPATSGPELQRVTGANGRMFACCVDIGYEALDTIGNANETAHWIREKGYRRVLVVTNNYHMPRSLLELAEASPDVTFLAYPVSLTDLRTQEWLGDPIALRTLVIEYFKYSFARLRSWSGAKTAGTGLRADAARPKPRTASVMLAE</sequence>
<evidence type="ECO:0000259" key="2">
    <source>
        <dbReference type="Pfam" id="PF02698"/>
    </source>
</evidence>
<dbReference type="InterPro" id="IPR051599">
    <property type="entry name" value="Cell_Envelope_Assoc"/>
</dbReference>
<keyword evidence="1" id="KW-0472">Membrane</keyword>
<name>A0A317PGT9_9HYPH</name>
<comment type="caution">
    <text evidence="3">The sequence shown here is derived from an EMBL/GenBank/DDBJ whole genome shotgun (WGS) entry which is preliminary data.</text>
</comment>
<dbReference type="PANTHER" id="PTHR30336">
    <property type="entry name" value="INNER MEMBRANE PROTEIN, PROBABLE PERMEASE"/>
    <property type="match status" value="1"/>
</dbReference>
<feature type="transmembrane region" description="Helical" evidence="1">
    <location>
        <begin position="30"/>
        <end position="51"/>
    </location>
</feature>
<proteinExistence type="predicted"/>
<dbReference type="InterPro" id="IPR003848">
    <property type="entry name" value="DUF218"/>
</dbReference>
<dbReference type="GO" id="GO:0043164">
    <property type="term" value="P:Gram-negative-bacterium-type cell wall biogenesis"/>
    <property type="evidence" value="ECO:0007669"/>
    <property type="project" value="TreeGrafter"/>
</dbReference>
<evidence type="ECO:0000313" key="4">
    <source>
        <dbReference type="Proteomes" id="UP000246352"/>
    </source>
</evidence>
<dbReference type="AlphaFoldDB" id="A0A317PGT9"/>
<dbReference type="Pfam" id="PF02698">
    <property type="entry name" value="DUF218"/>
    <property type="match status" value="1"/>
</dbReference>
<organism evidence="3 4">
    <name type="scientific">Hoeflea marina</name>
    <dbReference type="NCBI Taxonomy" id="274592"/>
    <lineage>
        <taxon>Bacteria</taxon>
        <taxon>Pseudomonadati</taxon>
        <taxon>Pseudomonadota</taxon>
        <taxon>Alphaproteobacteria</taxon>
        <taxon>Hyphomicrobiales</taxon>
        <taxon>Rhizobiaceae</taxon>
        <taxon>Hoeflea</taxon>
    </lineage>
</organism>
<evidence type="ECO:0000313" key="3">
    <source>
        <dbReference type="EMBL" id="PWV98091.1"/>
    </source>
</evidence>
<gene>
    <name evidence="3" type="ORF">DFR52_10569</name>
</gene>
<dbReference type="PANTHER" id="PTHR30336:SF4">
    <property type="entry name" value="ENVELOPE BIOGENESIS FACTOR ELYC"/>
    <property type="match status" value="1"/>
</dbReference>
<dbReference type="CDD" id="cd06259">
    <property type="entry name" value="YdcF-like"/>
    <property type="match status" value="1"/>
</dbReference>
<keyword evidence="4" id="KW-1185">Reference proteome</keyword>
<protein>
    <submittedName>
        <fullName evidence="3">Uncharacterized SAM-binding protein YcdF (DUF218 family)</fullName>
    </submittedName>
</protein>
<keyword evidence="1" id="KW-1133">Transmembrane helix</keyword>
<dbReference type="Proteomes" id="UP000246352">
    <property type="component" value="Unassembled WGS sequence"/>
</dbReference>
<reference evidence="3 4" key="1">
    <citation type="submission" date="2018-05" db="EMBL/GenBank/DDBJ databases">
        <title>Genomic Encyclopedia of Type Strains, Phase IV (KMG-IV): sequencing the most valuable type-strain genomes for metagenomic binning, comparative biology and taxonomic classification.</title>
        <authorList>
            <person name="Goeker M."/>
        </authorList>
    </citation>
    <scope>NUCLEOTIDE SEQUENCE [LARGE SCALE GENOMIC DNA]</scope>
    <source>
        <strain evidence="3 4">DSM 16791</strain>
    </source>
</reference>
<accession>A0A317PGT9</accession>
<dbReference type="GO" id="GO:0000270">
    <property type="term" value="P:peptidoglycan metabolic process"/>
    <property type="evidence" value="ECO:0007669"/>
    <property type="project" value="TreeGrafter"/>
</dbReference>
<dbReference type="GO" id="GO:0005886">
    <property type="term" value="C:plasma membrane"/>
    <property type="evidence" value="ECO:0007669"/>
    <property type="project" value="TreeGrafter"/>
</dbReference>
<feature type="domain" description="DUF218" evidence="2">
    <location>
        <begin position="71"/>
        <end position="193"/>
    </location>
</feature>